<gene>
    <name evidence="5" type="ORF">ACFQBM_19775</name>
</gene>
<accession>A0ABW1YSH9</accession>
<evidence type="ECO:0000256" key="1">
    <source>
        <dbReference type="ARBA" id="ARBA00001933"/>
    </source>
</evidence>
<comment type="caution">
    <text evidence="5">The sequence shown here is derived from an EMBL/GenBank/DDBJ whole genome shotgun (WGS) entry which is preliminary data.</text>
</comment>
<evidence type="ECO:0000256" key="2">
    <source>
        <dbReference type="ARBA" id="ARBA00008639"/>
    </source>
</evidence>
<protein>
    <submittedName>
        <fullName evidence="5">1-aminocyclopropane-1-carboxylate deaminase/D-cysteine desulfhydrase</fullName>
    </submittedName>
</protein>
<organism evidence="5 6">
    <name type="scientific">Microbulbifer taiwanensis</name>
    <dbReference type="NCBI Taxonomy" id="986746"/>
    <lineage>
        <taxon>Bacteria</taxon>
        <taxon>Pseudomonadati</taxon>
        <taxon>Pseudomonadota</taxon>
        <taxon>Gammaproteobacteria</taxon>
        <taxon>Cellvibrionales</taxon>
        <taxon>Microbulbiferaceae</taxon>
        <taxon>Microbulbifer</taxon>
    </lineage>
</organism>
<evidence type="ECO:0000259" key="4">
    <source>
        <dbReference type="Pfam" id="PF00291"/>
    </source>
</evidence>
<reference evidence="6" key="1">
    <citation type="journal article" date="2019" name="Int. J. Syst. Evol. Microbiol.">
        <title>The Global Catalogue of Microorganisms (GCM) 10K type strain sequencing project: providing services to taxonomists for standard genome sequencing and annotation.</title>
        <authorList>
            <consortium name="The Broad Institute Genomics Platform"/>
            <consortium name="The Broad Institute Genome Sequencing Center for Infectious Disease"/>
            <person name="Wu L."/>
            <person name="Ma J."/>
        </authorList>
    </citation>
    <scope>NUCLEOTIDE SEQUENCE [LARGE SCALE GENOMIC DNA]</scope>
    <source>
        <strain evidence="6">CGMCC 1.13718</strain>
    </source>
</reference>
<comment type="similarity">
    <text evidence="2">Belongs to the ACC deaminase/D-cysteine desulfhydrase family.</text>
</comment>
<dbReference type="PANTHER" id="PTHR43780:SF2">
    <property type="entry name" value="1-AMINOCYCLOPROPANE-1-CARBOXYLATE DEAMINASE-RELATED"/>
    <property type="match status" value="1"/>
</dbReference>
<sequence>MQLRYLTSLDLDSFIKAASEVPYHRIETDLFPNIQVWIRRDDLLDPIISGNKAYKLLYNLIEATEQGTDTLITCGGAWSNHIHATAAAGTRFGFRTIGIIRGERPPELSATLQDAERFGMHLRFVTREQYRQRSQPEFLKLLGIDEGNALYIPEGGANLAGARGAQLLGKVIEATAPIRFDQLWLACGTGLTLAGLASSVTSLPVYGVEVLKAGDSIRRDAQHWLEALKSPSPACGGEVGEGGTGTPTSNLSRFPADFFLINQCHCGGYAKYPPYLQEFQRTFEHQTGTLLDPVYTAKLMYGLHQEAISGRIPPGSKILAVHSGGLQGRRGFEPTASNKK</sequence>
<dbReference type="InterPro" id="IPR001926">
    <property type="entry name" value="TrpB-like_PALP"/>
</dbReference>
<dbReference type="InterPro" id="IPR027278">
    <property type="entry name" value="ACCD_DCysDesulf"/>
</dbReference>
<dbReference type="Gene3D" id="3.40.50.1100">
    <property type="match status" value="2"/>
</dbReference>
<dbReference type="Pfam" id="PF00291">
    <property type="entry name" value="PALP"/>
    <property type="match status" value="1"/>
</dbReference>
<dbReference type="PIRSF" id="PIRSF006278">
    <property type="entry name" value="ACCD_DCysDesulf"/>
    <property type="match status" value="1"/>
</dbReference>
<comment type="cofactor">
    <cofactor evidence="1">
        <name>pyridoxal 5'-phosphate</name>
        <dbReference type="ChEBI" id="CHEBI:597326"/>
    </cofactor>
</comment>
<evidence type="ECO:0000313" key="6">
    <source>
        <dbReference type="Proteomes" id="UP001596425"/>
    </source>
</evidence>
<dbReference type="SUPFAM" id="SSF53686">
    <property type="entry name" value="Tryptophan synthase beta subunit-like PLP-dependent enzymes"/>
    <property type="match status" value="1"/>
</dbReference>
<keyword evidence="6" id="KW-1185">Reference proteome</keyword>
<dbReference type="PANTHER" id="PTHR43780">
    <property type="entry name" value="1-AMINOCYCLOPROPANE-1-CARBOXYLATE DEAMINASE-RELATED"/>
    <property type="match status" value="1"/>
</dbReference>
<evidence type="ECO:0000313" key="5">
    <source>
        <dbReference type="EMBL" id="MFC6635516.1"/>
    </source>
</evidence>
<dbReference type="InterPro" id="IPR036052">
    <property type="entry name" value="TrpB-like_PALP_sf"/>
</dbReference>
<keyword evidence="3" id="KW-0663">Pyridoxal phosphate</keyword>
<dbReference type="Proteomes" id="UP001596425">
    <property type="component" value="Unassembled WGS sequence"/>
</dbReference>
<evidence type="ECO:0000256" key="3">
    <source>
        <dbReference type="ARBA" id="ARBA00022898"/>
    </source>
</evidence>
<feature type="domain" description="Tryptophan synthase beta chain-like PALP" evidence="4">
    <location>
        <begin position="33"/>
        <end position="324"/>
    </location>
</feature>
<proteinExistence type="inferred from homology"/>
<name>A0ABW1YSH9_9GAMM</name>
<dbReference type="EMBL" id="JBHSVR010000001">
    <property type="protein sequence ID" value="MFC6635516.1"/>
    <property type="molecule type" value="Genomic_DNA"/>
</dbReference>
<dbReference type="RefSeq" id="WP_193193662.1">
    <property type="nucleotide sequence ID" value="NZ_JACZFR010000049.1"/>
</dbReference>